<proteinExistence type="predicted"/>
<name>A0ABP5H4P4_9ACTN</name>
<organism evidence="2 3">
    <name type="scientific">Catenulispora yoronensis</name>
    <dbReference type="NCBI Taxonomy" id="450799"/>
    <lineage>
        <taxon>Bacteria</taxon>
        <taxon>Bacillati</taxon>
        <taxon>Actinomycetota</taxon>
        <taxon>Actinomycetes</taxon>
        <taxon>Catenulisporales</taxon>
        <taxon>Catenulisporaceae</taxon>
        <taxon>Catenulispora</taxon>
    </lineage>
</organism>
<comment type="caution">
    <text evidence="2">The sequence shown here is derived from an EMBL/GenBank/DDBJ whole genome shotgun (WGS) entry which is preliminary data.</text>
</comment>
<feature type="domain" description="DUF4158" evidence="1">
    <location>
        <begin position="3"/>
        <end position="54"/>
    </location>
</feature>
<dbReference type="EMBL" id="BAAAQN010000089">
    <property type="protein sequence ID" value="GAA2062998.1"/>
    <property type="molecule type" value="Genomic_DNA"/>
</dbReference>
<accession>A0ABP5H4P4</accession>
<keyword evidence="3" id="KW-1185">Reference proteome</keyword>
<evidence type="ECO:0000313" key="3">
    <source>
        <dbReference type="Proteomes" id="UP001500751"/>
    </source>
</evidence>
<evidence type="ECO:0000313" key="2">
    <source>
        <dbReference type="EMBL" id="GAA2062998.1"/>
    </source>
</evidence>
<dbReference type="Proteomes" id="UP001500751">
    <property type="component" value="Unassembled WGS sequence"/>
</dbReference>
<evidence type="ECO:0000259" key="1">
    <source>
        <dbReference type="Pfam" id="PF13700"/>
    </source>
</evidence>
<protein>
    <recommendedName>
        <fullName evidence="1">DUF4158 domain-containing protein</fullName>
    </recommendedName>
</protein>
<reference evidence="3" key="1">
    <citation type="journal article" date="2019" name="Int. J. Syst. Evol. Microbiol.">
        <title>The Global Catalogue of Microorganisms (GCM) 10K type strain sequencing project: providing services to taxonomists for standard genome sequencing and annotation.</title>
        <authorList>
            <consortium name="The Broad Institute Genomics Platform"/>
            <consortium name="The Broad Institute Genome Sequencing Center for Infectious Disease"/>
            <person name="Wu L."/>
            <person name="Ma J."/>
        </authorList>
    </citation>
    <scope>NUCLEOTIDE SEQUENCE [LARGE SCALE GENOMIC DNA]</scope>
    <source>
        <strain evidence="3">JCM 16014</strain>
    </source>
</reference>
<dbReference type="InterPro" id="IPR025296">
    <property type="entry name" value="DUF4158"/>
</dbReference>
<gene>
    <name evidence="2" type="ORF">GCM10009839_87830</name>
</gene>
<dbReference type="Pfam" id="PF13700">
    <property type="entry name" value="DUF4158"/>
    <property type="match status" value="1"/>
</dbReference>
<sequence length="78" mass="8826">MARVWRRFRAFLYGRAWTQTEGPVALFDHAVAWLRREWVLLPGVTVLARLVADVREKADARLYATVAGAARCTDRAPG</sequence>